<dbReference type="SUPFAM" id="SSF55781">
    <property type="entry name" value="GAF domain-like"/>
    <property type="match status" value="1"/>
</dbReference>
<dbReference type="STRING" id="252740.A0A423VZ57"/>
<name>A0A423VZ57_CYTCH</name>
<dbReference type="PANTHER" id="PTHR21021:SF15">
    <property type="entry name" value="FREE METHIONINE-R-SULFOXIDE REDUCTASE"/>
    <property type="match status" value="1"/>
</dbReference>
<dbReference type="Pfam" id="PF01590">
    <property type="entry name" value="GAF"/>
    <property type="match status" value="1"/>
</dbReference>
<comment type="caution">
    <text evidence="3">The sequence shown here is derived from an EMBL/GenBank/DDBJ whole genome shotgun (WGS) entry which is preliminary data.</text>
</comment>
<dbReference type="InterPro" id="IPR051330">
    <property type="entry name" value="Phosphatase_reg/MetRdx"/>
</dbReference>
<evidence type="ECO:0000313" key="3">
    <source>
        <dbReference type="EMBL" id="ROV96394.1"/>
    </source>
</evidence>
<dbReference type="InterPro" id="IPR029016">
    <property type="entry name" value="GAF-like_dom_sf"/>
</dbReference>
<organism evidence="3 4">
    <name type="scientific">Cytospora chrysosperma</name>
    <name type="common">Cytospora canker fungus</name>
    <name type="synonym">Sphaeria chrysosperma</name>
    <dbReference type="NCBI Taxonomy" id="252740"/>
    <lineage>
        <taxon>Eukaryota</taxon>
        <taxon>Fungi</taxon>
        <taxon>Dikarya</taxon>
        <taxon>Ascomycota</taxon>
        <taxon>Pezizomycotina</taxon>
        <taxon>Sordariomycetes</taxon>
        <taxon>Sordariomycetidae</taxon>
        <taxon>Diaporthales</taxon>
        <taxon>Cytosporaceae</taxon>
        <taxon>Cytospora</taxon>
    </lineage>
</organism>
<accession>A0A423VZ57</accession>
<proteinExistence type="inferred from homology"/>
<gene>
    <name evidence="3" type="ORF">VSDG_05428</name>
</gene>
<evidence type="ECO:0000313" key="4">
    <source>
        <dbReference type="Proteomes" id="UP000284375"/>
    </source>
</evidence>
<evidence type="ECO:0000259" key="2">
    <source>
        <dbReference type="Pfam" id="PF01590"/>
    </source>
</evidence>
<reference evidence="3 4" key="1">
    <citation type="submission" date="2015-09" db="EMBL/GenBank/DDBJ databases">
        <title>Host preference determinants of Valsa canker pathogens revealed by comparative genomics.</title>
        <authorList>
            <person name="Yin Z."/>
            <person name="Huang L."/>
        </authorList>
    </citation>
    <scope>NUCLEOTIDE SEQUENCE [LARGE SCALE GENOMIC DNA]</scope>
    <source>
        <strain evidence="3 4">YSFL</strain>
    </source>
</reference>
<dbReference type="PROSITE" id="PS01320">
    <property type="entry name" value="UPF0067"/>
    <property type="match status" value="1"/>
</dbReference>
<dbReference type="GO" id="GO:0005829">
    <property type="term" value="C:cytosol"/>
    <property type="evidence" value="ECO:0007669"/>
    <property type="project" value="TreeGrafter"/>
</dbReference>
<protein>
    <recommendedName>
        <fullName evidence="2">GAF domain-containing protein</fullName>
    </recommendedName>
</protein>
<dbReference type="OrthoDB" id="15735at2759"/>
<dbReference type="Gene3D" id="3.30.450.40">
    <property type="match status" value="1"/>
</dbReference>
<feature type="domain" description="GAF" evidence="2">
    <location>
        <begin position="88"/>
        <end position="222"/>
    </location>
</feature>
<keyword evidence="4" id="KW-1185">Reference proteome</keyword>
<dbReference type="InterPro" id="IPR003018">
    <property type="entry name" value="GAF"/>
</dbReference>
<comment type="similarity">
    <text evidence="1">Belongs to the free Met sulfoxide reductase family.</text>
</comment>
<dbReference type="GO" id="GO:0033745">
    <property type="term" value="F:L-methionine-(R)-S-oxide reductase activity"/>
    <property type="evidence" value="ECO:0007669"/>
    <property type="project" value="TreeGrafter"/>
</dbReference>
<dbReference type="PANTHER" id="PTHR21021">
    <property type="entry name" value="GAF/PUTATIVE CYTOSKELETAL PROTEIN"/>
    <property type="match status" value="1"/>
</dbReference>
<dbReference type="EMBL" id="LJZO01000020">
    <property type="protein sequence ID" value="ROV96394.1"/>
    <property type="molecule type" value="Genomic_DNA"/>
</dbReference>
<dbReference type="InterPro" id="IPR000614">
    <property type="entry name" value="FRMsr_CS"/>
</dbReference>
<dbReference type="Proteomes" id="UP000284375">
    <property type="component" value="Unassembled WGS sequence"/>
</dbReference>
<dbReference type="AlphaFoldDB" id="A0A423VZ57"/>
<sequence>MRSKAHCHASTFAEGVSKEEALKQVLEQAEGLFHEQRNWVDGWNGTCVDHVGAIVALRRNLANTASLLWHAYKSLPSPSRDVNWAGFYVLDPSSSPSHPSLVLGPFQGKVACQTIAFGRGVCGTAAATQQTQLVPDVDAFPGHIACDGASKSEIVVPITVEVLSPAEGHAETKVVGIRVFHGEESADPWLSHKVDIDCSEAKGFDETDKKFLEELAALLGTACDW</sequence>
<evidence type="ECO:0000256" key="1">
    <source>
        <dbReference type="ARBA" id="ARBA00038454"/>
    </source>
</evidence>